<proteinExistence type="predicted"/>
<protein>
    <submittedName>
        <fullName evidence="1">Uncharacterized protein</fullName>
    </submittedName>
</protein>
<sequence length="146" mass="16340">MTTQPSTNGPIDFAILTAIEVELLVRRCLERKRRGEKPVHRMLPESKKDTREWCEGRMWIGLLHPHAQVGPFASSAAIHAATEPFFRASRTRCRNRTRGSKEPGLGRAGGPRPIRLCLPLLSMSPAQGSLEAHALREAERAVAIWR</sequence>
<dbReference type="AlphaFoldDB" id="A0A150U3I9"/>
<name>A0A150U3I9_SORCE</name>
<organism evidence="1 2">
    <name type="scientific">Sorangium cellulosum</name>
    <name type="common">Polyangium cellulosum</name>
    <dbReference type="NCBI Taxonomy" id="56"/>
    <lineage>
        <taxon>Bacteria</taxon>
        <taxon>Pseudomonadati</taxon>
        <taxon>Myxococcota</taxon>
        <taxon>Polyangia</taxon>
        <taxon>Polyangiales</taxon>
        <taxon>Polyangiaceae</taxon>
        <taxon>Sorangium</taxon>
    </lineage>
</organism>
<dbReference type="Proteomes" id="UP000075502">
    <property type="component" value="Unassembled WGS sequence"/>
</dbReference>
<accession>A0A150U3I9</accession>
<reference evidence="1 2" key="1">
    <citation type="submission" date="2014-02" db="EMBL/GenBank/DDBJ databases">
        <title>The small core and large imbalanced accessory genome model reveals a collaborative survival strategy of Sorangium cellulosum strains in nature.</title>
        <authorList>
            <person name="Han K."/>
            <person name="Peng R."/>
            <person name="Blom J."/>
            <person name="Li Y.-Z."/>
        </authorList>
    </citation>
    <scope>NUCLEOTIDE SEQUENCE [LARGE SCALE GENOMIC DNA]</scope>
    <source>
        <strain evidence="1 2">So0007-03</strain>
    </source>
</reference>
<evidence type="ECO:0000313" key="2">
    <source>
        <dbReference type="Proteomes" id="UP000075502"/>
    </source>
</evidence>
<evidence type="ECO:0000313" key="1">
    <source>
        <dbReference type="EMBL" id="KYG11472.1"/>
    </source>
</evidence>
<dbReference type="EMBL" id="JEME01000018">
    <property type="protein sequence ID" value="KYG11472.1"/>
    <property type="molecule type" value="Genomic_DNA"/>
</dbReference>
<comment type="caution">
    <text evidence="1">The sequence shown here is derived from an EMBL/GenBank/DDBJ whole genome shotgun (WGS) entry which is preliminary data.</text>
</comment>
<gene>
    <name evidence="1" type="ORF">BE21_00795</name>
</gene>